<keyword evidence="2" id="KW-1185">Reference proteome</keyword>
<comment type="caution">
    <text evidence="1">The sequence shown here is derived from an EMBL/GenBank/DDBJ whole genome shotgun (WGS) entry which is preliminary data.</text>
</comment>
<sequence>INNVTEVGESLYTFAEHKAAIKALAWSPRQRGLLATGGGATDQRLRFWNAQTGRLLRTVDTKSQVCNIAWSTDGTQLVTTHGYTDNLVVVWKYNTMQPLVRLKGHRERVLYLAVSPNGQDIVTGSADETLRFWRVFPPKSGGSAPTDLFAIVVVVVAASHHDSDKGNQENPQSINAGIERESVVDLTAIVTA</sequence>
<proteinExistence type="predicted"/>
<reference evidence="1" key="1">
    <citation type="submission" date="2022-06" db="EMBL/GenBank/DDBJ databases">
        <title>Phylogenomic reconstructions and comparative analyses of Kickxellomycotina fungi.</title>
        <authorList>
            <person name="Reynolds N.K."/>
            <person name="Stajich J.E."/>
            <person name="Barry K."/>
            <person name="Grigoriev I.V."/>
            <person name="Crous P."/>
            <person name="Smith M.E."/>
        </authorList>
    </citation>
    <scope>NUCLEOTIDE SEQUENCE</scope>
    <source>
        <strain evidence="1">RSA 2271</strain>
    </source>
</reference>
<name>A0ACC1HN45_9FUNG</name>
<evidence type="ECO:0000313" key="2">
    <source>
        <dbReference type="Proteomes" id="UP001145114"/>
    </source>
</evidence>
<organism evidence="1 2">
    <name type="scientific">Spiromyces aspiralis</name>
    <dbReference type="NCBI Taxonomy" id="68401"/>
    <lineage>
        <taxon>Eukaryota</taxon>
        <taxon>Fungi</taxon>
        <taxon>Fungi incertae sedis</taxon>
        <taxon>Zoopagomycota</taxon>
        <taxon>Kickxellomycotina</taxon>
        <taxon>Kickxellomycetes</taxon>
        <taxon>Kickxellales</taxon>
        <taxon>Kickxellaceae</taxon>
        <taxon>Spiromyces</taxon>
    </lineage>
</organism>
<protein>
    <submittedName>
        <fullName evidence="1">Substrate-specific activator of APC-dependent proteolysis</fullName>
    </submittedName>
</protein>
<accession>A0ACC1HN45</accession>
<dbReference type="EMBL" id="JAMZIH010003851">
    <property type="protein sequence ID" value="KAJ1676583.1"/>
    <property type="molecule type" value="Genomic_DNA"/>
</dbReference>
<dbReference type="Proteomes" id="UP001145114">
    <property type="component" value="Unassembled WGS sequence"/>
</dbReference>
<evidence type="ECO:0000313" key="1">
    <source>
        <dbReference type="EMBL" id="KAJ1676583.1"/>
    </source>
</evidence>
<feature type="non-terminal residue" evidence="1">
    <location>
        <position position="192"/>
    </location>
</feature>
<feature type="non-terminal residue" evidence="1">
    <location>
        <position position="1"/>
    </location>
</feature>
<gene>
    <name evidence="1" type="primary">CDH1</name>
    <name evidence="1" type="ORF">EV182_007906</name>
</gene>